<reference evidence="2 3" key="1">
    <citation type="submission" date="2015-01" db="EMBL/GenBank/DDBJ databases">
        <title>Draft genome sequence of Leucobacter komagatae strain VKM ST2845.</title>
        <authorList>
            <person name="Karlyshev A.V."/>
            <person name="Kudryashova E.B."/>
        </authorList>
    </citation>
    <scope>NUCLEOTIDE SEQUENCE [LARGE SCALE GENOMIC DNA]</scope>
    <source>
        <strain evidence="2 3">VKM ST2845</strain>
    </source>
</reference>
<feature type="transmembrane region" description="Helical" evidence="1">
    <location>
        <begin position="197"/>
        <end position="215"/>
    </location>
</feature>
<evidence type="ECO:0000313" key="2">
    <source>
        <dbReference type="EMBL" id="KIP53330.1"/>
    </source>
</evidence>
<dbReference type="OrthoDB" id="4965912at2"/>
<proteinExistence type="predicted"/>
<name>A0A0D0H7W9_9MICO</name>
<sequence>MLRLLFFIGAGIVLGGIVAVIVGPPGAATWAFPVGMPAMIIAATLVLVGRSLRGVSLPPRELVDGALGDGRVGLARVDKLTQTGTYINEQPVCDIEITVRPVGGGVYRTVVRRIVQLTEIPRFQPGTRHVVAIVTEGKPDVIFTDENAHADIWADTEFPPAVAAGDVLPPGAGNLRADGSRRTPLIGVGKRGRPVRIAAFVLAGVLAAAAVVLPYRTGLSETLAAIPEGRLHADLRDAASLDRALSALAAEIGHDRVVSVTVADDLVNVDAPLTPESLNVDAWTYRRGAVTHRGPASPQPETLSEQFAMTEIDGAAILGQVRVAATEAGATNLDGVMYHVSRARGVTEDDPWNMERSGPVSVSFMIDDGYRSASFSVLADGSGLERTG</sequence>
<accession>A0A0D0H7W9</accession>
<gene>
    <name evidence="2" type="ORF">SD72_03575</name>
</gene>
<comment type="caution">
    <text evidence="2">The sequence shown here is derived from an EMBL/GenBank/DDBJ whole genome shotgun (WGS) entry which is preliminary data.</text>
</comment>
<evidence type="ECO:0000313" key="3">
    <source>
        <dbReference type="Proteomes" id="UP000032120"/>
    </source>
</evidence>
<dbReference type="Proteomes" id="UP000032120">
    <property type="component" value="Unassembled WGS sequence"/>
</dbReference>
<keyword evidence="1" id="KW-0472">Membrane</keyword>
<keyword evidence="1" id="KW-0812">Transmembrane</keyword>
<evidence type="ECO:0000256" key="1">
    <source>
        <dbReference type="SAM" id="Phobius"/>
    </source>
</evidence>
<keyword evidence="3" id="KW-1185">Reference proteome</keyword>
<dbReference type="EMBL" id="JXSQ01000003">
    <property type="protein sequence ID" value="KIP53330.1"/>
    <property type="molecule type" value="Genomic_DNA"/>
</dbReference>
<feature type="transmembrane region" description="Helical" evidence="1">
    <location>
        <begin position="29"/>
        <end position="48"/>
    </location>
</feature>
<organism evidence="2 3">
    <name type="scientific">Leucobacter komagatae</name>
    <dbReference type="NCBI Taxonomy" id="55969"/>
    <lineage>
        <taxon>Bacteria</taxon>
        <taxon>Bacillati</taxon>
        <taxon>Actinomycetota</taxon>
        <taxon>Actinomycetes</taxon>
        <taxon>Micrococcales</taxon>
        <taxon>Microbacteriaceae</taxon>
        <taxon>Leucobacter</taxon>
    </lineage>
</organism>
<protein>
    <submittedName>
        <fullName evidence="2">Uncharacterized protein</fullName>
    </submittedName>
</protein>
<dbReference type="RefSeq" id="WP_042543058.1">
    <property type="nucleotide sequence ID" value="NZ_JXSQ01000003.1"/>
</dbReference>
<dbReference type="AlphaFoldDB" id="A0A0D0H7W9"/>
<keyword evidence="1" id="KW-1133">Transmembrane helix</keyword>